<name>A0AAD7NBH6_9AGAR</name>
<protein>
    <recommendedName>
        <fullName evidence="4">BZIP domain-containing protein</fullName>
    </recommendedName>
</protein>
<evidence type="ECO:0000256" key="1">
    <source>
        <dbReference type="SAM" id="MobiDB-lite"/>
    </source>
</evidence>
<dbReference type="AlphaFoldDB" id="A0AAD7NBH6"/>
<gene>
    <name evidence="2" type="ORF">B0H16DRAFT_1458853</name>
</gene>
<sequence length="309" mass="35179">MQHQHPKRRRLSRPTNRGRSRRPRPRSACTWRNLRTPRPLEGSLASLPSFLGKICSSHANTTAGELNNVVKASSEMPLGLCGGILAFENVGEMQWLRTPTLVSTDLNRTIAFIRPSAVPPFLPDFWGLRDILGERLFPLTSIPMSGVRSNASVSSPNAPKGPILSAKEQQKRAARADASARYRERNREAVLESGRARAAHRRAKFHLRGQEYLRERARERAREASARYRERNREELALKQRKARKRAYIKKYGIHAYIQRRFDQPIPGREAPVAEDDDPDPDAATASPSWDEYSAPRVADYYDPCSRRY</sequence>
<feature type="compositionally biased region" description="Basic residues" evidence="1">
    <location>
        <begin position="1"/>
        <end position="25"/>
    </location>
</feature>
<organism evidence="2 3">
    <name type="scientific">Mycena metata</name>
    <dbReference type="NCBI Taxonomy" id="1033252"/>
    <lineage>
        <taxon>Eukaryota</taxon>
        <taxon>Fungi</taxon>
        <taxon>Dikarya</taxon>
        <taxon>Basidiomycota</taxon>
        <taxon>Agaricomycotina</taxon>
        <taxon>Agaricomycetes</taxon>
        <taxon>Agaricomycetidae</taxon>
        <taxon>Agaricales</taxon>
        <taxon>Marasmiineae</taxon>
        <taxon>Mycenaceae</taxon>
        <taxon>Mycena</taxon>
    </lineage>
</organism>
<dbReference type="Proteomes" id="UP001215598">
    <property type="component" value="Unassembled WGS sequence"/>
</dbReference>
<evidence type="ECO:0000313" key="2">
    <source>
        <dbReference type="EMBL" id="KAJ7754816.1"/>
    </source>
</evidence>
<accession>A0AAD7NBH6</accession>
<feature type="region of interest" description="Disordered" evidence="1">
    <location>
        <begin position="148"/>
        <end position="179"/>
    </location>
</feature>
<reference evidence="2" key="1">
    <citation type="submission" date="2023-03" db="EMBL/GenBank/DDBJ databases">
        <title>Massive genome expansion in bonnet fungi (Mycena s.s.) driven by repeated elements and novel gene families across ecological guilds.</title>
        <authorList>
            <consortium name="Lawrence Berkeley National Laboratory"/>
            <person name="Harder C.B."/>
            <person name="Miyauchi S."/>
            <person name="Viragh M."/>
            <person name="Kuo A."/>
            <person name="Thoen E."/>
            <person name="Andreopoulos B."/>
            <person name="Lu D."/>
            <person name="Skrede I."/>
            <person name="Drula E."/>
            <person name="Henrissat B."/>
            <person name="Morin E."/>
            <person name="Kohler A."/>
            <person name="Barry K."/>
            <person name="LaButti K."/>
            <person name="Morin E."/>
            <person name="Salamov A."/>
            <person name="Lipzen A."/>
            <person name="Mereny Z."/>
            <person name="Hegedus B."/>
            <person name="Baldrian P."/>
            <person name="Stursova M."/>
            <person name="Weitz H."/>
            <person name="Taylor A."/>
            <person name="Grigoriev I.V."/>
            <person name="Nagy L.G."/>
            <person name="Martin F."/>
            <person name="Kauserud H."/>
        </authorList>
    </citation>
    <scope>NUCLEOTIDE SEQUENCE</scope>
    <source>
        <strain evidence="2">CBHHK182m</strain>
    </source>
</reference>
<evidence type="ECO:0008006" key="4">
    <source>
        <dbReference type="Google" id="ProtNLM"/>
    </source>
</evidence>
<proteinExistence type="predicted"/>
<comment type="caution">
    <text evidence="2">The sequence shown here is derived from an EMBL/GenBank/DDBJ whole genome shotgun (WGS) entry which is preliminary data.</text>
</comment>
<dbReference type="EMBL" id="JARKIB010000051">
    <property type="protein sequence ID" value="KAJ7754816.1"/>
    <property type="molecule type" value="Genomic_DNA"/>
</dbReference>
<feature type="compositionally biased region" description="Polar residues" evidence="1">
    <location>
        <begin position="148"/>
        <end position="157"/>
    </location>
</feature>
<evidence type="ECO:0000313" key="3">
    <source>
        <dbReference type="Proteomes" id="UP001215598"/>
    </source>
</evidence>
<feature type="region of interest" description="Disordered" evidence="1">
    <location>
        <begin position="1"/>
        <end position="27"/>
    </location>
</feature>
<feature type="compositionally biased region" description="Basic and acidic residues" evidence="1">
    <location>
        <begin position="168"/>
        <end position="179"/>
    </location>
</feature>
<keyword evidence="3" id="KW-1185">Reference proteome</keyword>
<feature type="region of interest" description="Disordered" evidence="1">
    <location>
        <begin position="263"/>
        <end position="292"/>
    </location>
</feature>